<evidence type="ECO:0000313" key="2">
    <source>
        <dbReference type="Proteomes" id="UP000053593"/>
    </source>
</evidence>
<gene>
    <name evidence="1" type="ORF">GYMLUDRAFT_49440</name>
</gene>
<protein>
    <submittedName>
        <fullName evidence="1">Uncharacterized protein</fullName>
    </submittedName>
</protein>
<dbReference type="EMBL" id="KN834831">
    <property type="protein sequence ID" value="KIK53269.1"/>
    <property type="molecule type" value="Genomic_DNA"/>
</dbReference>
<dbReference type="HOGENOM" id="CLU_2184280_0_0_1"/>
<accession>A0A0D0BUK5</accession>
<sequence length="109" mass="12102">MVFPVKCRGYQVLVVLGLCTLSFSSAPRAWSSQLHVRVTKSFYFVIFQELLVRLAHGSSEPNVGEKLRLVRLAHGSSKPNAISLLGFTRYAAWGQGEGQPLLIIPFRIS</sequence>
<keyword evidence="2" id="KW-1185">Reference proteome</keyword>
<name>A0A0D0BUK5_9AGAR</name>
<proteinExistence type="predicted"/>
<evidence type="ECO:0000313" key="1">
    <source>
        <dbReference type="EMBL" id="KIK53269.1"/>
    </source>
</evidence>
<organism evidence="1 2">
    <name type="scientific">Collybiopsis luxurians FD-317 M1</name>
    <dbReference type="NCBI Taxonomy" id="944289"/>
    <lineage>
        <taxon>Eukaryota</taxon>
        <taxon>Fungi</taxon>
        <taxon>Dikarya</taxon>
        <taxon>Basidiomycota</taxon>
        <taxon>Agaricomycotina</taxon>
        <taxon>Agaricomycetes</taxon>
        <taxon>Agaricomycetidae</taxon>
        <taxon>Agaricales</taxon>
        <taxon>Marasmiineae</taxon>
        <taxon>Omphalotaceae</taxon>
        <taxon>Collybiopsis</taxon>
        <taxon>Collybiopsis luxurians</taxon>
    </lineage>
</organism>
<dbReference type="Proteomes" id="UP000053593">
    <property type="component" value="Unassembled WGS sequence"/>
</dbReference>
<reference evidence="1 2" key="1">
    <citation type="submission" date="2014-04" db="EMBL/GenBank/DDBJ databases">
        <title>Evolutionary Origins and Diversification of the Mycorrhizal Mutualists.</title>
        <authorList>
            <consortium name="DOE Joint Genome Institute"/>
            <consortium name="Mycorrhizal Genomics Consortium"/>
            <person name="Kohler A."/>
            <person name="Kuo A."/>
            <person name="Nagy L.G."/>
            <person name="Floudas D."/>
            <person name="Copeland A."/>
            <person name="Barry K.W."/>
            <person name="Cichocki N."/>
            <person name="Veneault-Fourrey C."/>
            <person name="LaButti K."/>
            <person name="Lindquist E.A."/>
            <person name="Lipzen A."/>
            <person name="Lundell T."/>
            <person name="Morin E."/>
            <person name="Murat C."/>
            <person name="Riley R."/>
            <person name="Ohm R."/>
            <person name="Sun H."/>
            <person name="Tunlid A."/>
            <person name="Henrissat B."/>
            <person name="Grigoriev I.V."/>
            <person name="Hibbett D.S."/>
            <person name="Martin F."/>
        </authorList>
    </citation>
    <scope>NUCLEOTIDE SEQUENCE [LARGE SCALE GENOMIC DNA]</scope>
    <source>
        <strain evidence="1 2">FD-317 M1</strain>
    </source>
</reference>
<dbReference type="AlphaFoldDB" id="A0A0D0BUK5"/>